<accession>A0ACC0UCT0</accession>
<gene>
    <name evidence="1" type="ORF">F5148DRAFT_1187393</name>
</gene>
<proteinExistence type="predicted"/>
<dbReference type="Proteomes" id="UP001207468">
    <property type="component" value="Unassembled WGS sequence"/>
</dbReference>
<reference evidence="1" key="1">
    <citation type="submission" date="2021-03" db="EMBL/GenBank/DDBJ databases">
        <title>Evolutionary priming and transition to the ectomycorrhizal habit in an iconic lineage of mushroom-forming fungi: is preadaptation a requirement?</title>
        <authorList>
            <consortium name="DOE Joint Genome Institute"/>
            <person name="Looney B.P."/>
            <person name="Miyauchi S."/>
            <person name="Morin E."/>
            <person name="Drula E."/>
            <person name="Courty P.E."/>
            <person name="Chicoki N."/>
            <person name="Fauchery L."/>
            <person name="Kohler A."/>
            <person name="Kuo A."/>
            <person name="LaButti K."/>
            <person name="Pangilinan J."/>
            <person name="Lipzen A."/>
            <person name="Riley R."/>
            <person name="Andreopoulos W."/>
            <person name="He G."/>
            <person name="Johnson J."/>
            <person name="Barry K.W."/>
            <person name="Grigoriev I.V."/>
            <person name="Nagy L."/>
            <person name="Hibbett D."/>
            <person name="Henrissat B."/>
            <person name="Matheny P.B."/>
            <person name="Labbe J."/>
            <person name="Martin A.F."/>
        </authorList>
    </citation>
    <scope>NUCLEOTIDE SEQUENCE</scope>
    <source>
        <strain evidence="1">BPL698</strain>
    </source>
</reference>
<evidence type="ECO:0000313" key="1">
    <source>
        <dbReference type="EMBL" id="KAI9509443.1"/>
    </source>
</evidence>
<keyword evidence="2" id="KW-1185">Reference proteome</keyword>
<comment type="caution">
    <text evidence="1">The sequence shown here is derived from an EMBL/GenBank/DDBJ whole genome shotgun (WGS) entry which is preliminary data.</text>
</comment>
<protein>
    <submittedName>
        <fullName evidence="1">Uncharacterized protein</fullName>
    </submittedName>
</protein>
<organism evidence="1 2">
    <name type="scientific">Russula earlei</name>
    <dbReference type="NCBI Taxonomy" id="71964"/>
    <lineage>
        <taxon>Eukaryota</taxon>
        <taxon>Fungi</taxon>
        <taxon>Dikarya</taxon>
        <taxon>Basidiomycota</taxon>
        <taxon>Agaricomycotina</taxon>
        <taxon>Agaricomycetes</taxon>
        <taxon>Russulales</taxon>
        <taxon>Russulaceae</taxon>
        <taxon>Russula</taxon>
    </lineage>
</organism>
<name>A0ACC0UCT0_9AGAM</name>
<evidence type="ECO:0000313" key="2">
    <source>
        <dbReference type="Proteomes" id="UP001207468"/>
    </source>
</evidence>
<dbReference type="EMBL" id="JAGFNK010000064">
    <property type="protein sequence ID" value="KAI9509443.1"/>
    <property type="molecule type" value="Genomic_DNA"/>
</dbReference>
<sequence length="333" mass="37987">MVRPGTLVGSVVKMLPSSQEQRGNRKLKEARKITEENESMISQEDRTTIEDKITLAEEVKLGLDKKWGVAKFFHAQDYRRAARDAYRLAKCVSERSVSHSSGAPFTRDVNFDCITVARSLYKCHLSCKYAFPSHCQKEKWVPVVWNEACARTGSNVNSLPLHDEFVCSSMKLLGEIRAKIMPDVKNMYGFDTSQTPDTISRNARDAQALLTEMTSIYHEPDIGGRPRHPYRHPIIQQAINITWFQDKDSDGIVFSKHFSPIPIEAIALALAVIQCCIDEWTDGTRKESKWTEERYKTVYDSHISSLNALRDHSRPQGEDLISQIQRDLLKNAR</sequence>